<dbReference type="SUPFAM" id="SSF48592">
    <property type="entry name" value="GroEL equatorial domain-like"/>
    <property type="match status" value="1"/>
</dbReference>
<dbReference type="OrthoDB" id="783881at2759"/>
<evidence type="ECO:0000256" key="5">
    <source>
        <dbReference type="SAM" id="MobiDB-lite"/>
    </source>
</evidence>
<sequence length="302" mass="32692">MATEQEYEKEKLNERIAKLFGGVVVIQVGAQTETELKEKKLRVEDALNATKSLLVDSFLYLHAAVEEGIVVGGGCTLLRLASKVDAIIETLENDEQKVGAEIVWKSLSYALKLIAKNAGVNGSVVLANENFRYGYNAATGKYEDLMVAGIIDPTKVVRCCLEDAASVAKTFITSDVVVVDIKEPEQAPTPANPMGGGSGGEGRKSLRAGGRHHGGAVESLVMCSTGVVGVDDDDHEKEDSDEERIEIGQPTDVPHISHITYLKMKERESPSMRSGLCELFNLAKEVSKLLIIQCPTRRSYLG</sequence>
<dbReference type="InterPro" id="IPR018370">
    <property type="entry name" value="Chaperonin_Cpn60_CS"/>
</dbReference>
<dbReference type="PROSITE" id="PS00296">
    <property type="entry name" value="CHAPERONINS_CPN60"/>
    <property type="match status" value="1"/>
</dbReference>
<name>A0A811S360_9POAL</name>
<dbReference type="Gene3D" id="3.50.7.10">
    <property type="entry name" value="GroEL"/>
    <property type="match status" value="1"/>
</dbReference>
<dbReference type="EMBL" id="CAJGYO010000018">
    <property type="protein sequence ID" value="CAD6336722.1"/>
    <property type="molecule type" value="Genomic_DNA"/>
</dbReference>
<gene>
    <name evidence="6" type="ORF">NCGR_LOCUS60820</name>
</gene>
<keyword evidence="7" id="KW-1185">Reference proteome</keyword>
<dbReference type="InterPro" id="IPR027409">
    <property type="entry name" value="GroEL-like_apical_dom_sf"/>
</dbReference>
<proteinExistence type="inferred from homology"/>
<reference evidence="6" key="1">
    <citation type="submission" date="2020-10" db="EMBL/GenBank/DDBJ databases">
        <authorList>
            <person name="Han B."/>
            <person name="Lu T."/>
            <person name="Zhao Q."/>
            <person name="Huang X."/>
            <person name="Zhao Y."/>
        </authorList>
    </citation>
    <scope>NUCLEOTIDE SEQUENCE</scope>
</reference>
<dbReference type="GO" id="GO:0042026">
    <property type="term" value="P:protein refolding"/>
    <property type="evidence" value="ECO:0007669"/>
    <property type="project" value="InterPro"/>
</dbReference>
<keyword evidence="3" id="KW-0067">ATP-binding</keyword>
<feature type="region of interest" description="Disordered" evidence="5">
    <location>
        <begin position="185"/>
        <end position="210"/>
    </location>
</feature>
<dbReference type="InterPro" id="IPR027410">
    <property type="entry name" value="TCP-1-like_intermed_sf"/>
</dbReference>
<dbReference type="Proteomes" id="UP000604825">
    <property type="component" value="Unassembled WGS sequence"/>
</dbReference>
<dbReference type="InterPro" id="IPR001844">
    <property type="entry name" value="Cpn60/GroEL"/>
</dbReference>
<protein>
    <submittedName>
        <fullName evidence="6">Uncharacterized protein</fullName>
    </submittedName>
</protein>
<dbReference type="AlphaFoldDB" id="A0A811S360"/>
<dbReference type="GO" id="GO:0140662">
    <property type="term" value="F:ATP-dependent protein folding chaperone"/>
    <property type="evidence" value="ECO:0007669"/>
    <property type="project" value="InterPro"/>
</dbReference>
<evidence type="ECO:0000256" key="1">
    <source>
        <dbReference type="ARBA" id="ARBA00006607"/>
    </source>
</evidence>
<dbReference type="Gene3D" id="3.30.260.10">
    <property type="entry name" value="TCP-1-like chaperonin intermediate domain"/>
    <property type="match status" value="1"/>
</dbReference>
<organism evidence="6 7">
    <name type="scientific">Miscanthus lutarioriparius</name>
    <dbReference type="NCBI Taxonomy" id="422564"/>
    <lineage>
        <taxon>Eukaryota</taxon>
        <taxon>Viridiplantae</taxon>
        <taxon>Streptophyta</taxon>
        <taxon>Embryophyta</taxon>
        <taxon>Tracheophyta</taxon>
        <taxon>Spermatophyta</taxon>
        <taxon>Magnoliopsida</taxon>
        <taxon>Liliopsida</taxon>
        <taxon>Poales</taxon>
        <taxon>Poaceae</taxon>
        <taxon>PACMAD clade</taxon>
        <taxon>Panicoideae</taxon>
        <taxon>Andropogonodae</taxon>
        <taxon>Andropogoneae</taxon>
        <taxon>Saccharinae</taxon>
        <taxon>Miscanthus</taxon>
    </lineage>
</organism>
<dbReference type="InterPro" id="IPR002423">
    <property type="entry name" value="Cpn60/GroEL/TCP-1"/>
</dbReference>
<dbReference type="GO" id="GO:0005524">
    <property type="term" value="F:ATP binding"/>
    <property type="evidence" value="ECO:0007669"/>
    <property type="project" value="UniProtKB-KW"/>
</dbReference>
<evidence type="ECO:0000256" key="3">
    <source>
        <dbReference type="ARBA" id="ARBA00022840"/>
    </source>
</evidence>
<keyword evidence="2" id="KW-0547">Nucleotide-binding</keyword>
<dbReference type="Pfam" id="PF00118">
    <property type="entry name" value="Cpn60_TCP1"/>
    <property type="match status" value="1"/>
</dbReference>
<dbReference type="InterPro" id="IPR027413">
    <property type="entry name" value="GROEL-like_equatorial_sf"/>
</dbReference>
<accession>A0A811S360</accession>
<dbReference type="Gene3D" id="1.10.560.10">
    <property type="entry name" value="GroEL-like equatorial domain"/>
    <property type="match status" value="1"/>
</dbReference>
<keyword evidence="4" id="KW-0143">Chaperone</keyword>
<evidence type="ECO:0000313" key="6">
    <source>
        <dbReference type="EMBL" id="CAD6336722.1"/>
    </source>
</evidence>
<evidence type="ECO:0000256" key="4">
    <source>
        <dbReference type="ARBA" id="ARBA00023186"/>
    </source>
</evidence>
<evidence type="ECO:0000313" key="7">
    <source>
        <dbReference type="Proteomes" id="UP000604825"/>
    </source>
</evidence>
<evidence type="ECO:0000256" key="2">
    <source>
        <dbReference type="ARBA" id="ARBA00022741"/>
    </source>
</evidence>
<comment type="similarity">
    <text evidence="1">Belongs to the chaperonin (HSP60) family.</text>
</comment>
<comment type="caution">
    <text evidence="6">The sequence shown here is derived from an EMBL/GenBank/DDBJ whole genome shotgun (WGS) entry which is preliminary data.</text>
</comment>
<dbReference type="PANTHER" id="PTHR45633">
    <property type="entry name" value="60 KDA HEAT SHOCK PROTEIN, MITOCHONDRIAL"/>
    <property type="match status" value="1"/>
</dbReference>